<proteinExistence type="predicted"/>
<evidence type="ECO:0000313" key="3">
    <source>
        <dbReference type="Proteomes" id="UP000030694"/>
    </source>
</evidence>
<feature type="transmembrane region" description="Helical" evidence="1">
    <location>
        <begin position="26"/>
        <end position="46"/>
    </location>
</feature>
<keyword evidence="1" id="KW-0472">Membrane</keyword>
<dbReference type="Proteomes" id="UP000030694">
    <property type="component" value="Unassembled WGS sequence"/>
</dbReference>
<accession>A0A024XF86</accession>
<keyword evidence="1" id="KW-1133">Transmembrane helix</keyword>
<evidence type="ECO:0000313" key="2">
    <source>
        <dbReference type="EMBL" id="ETW63476.1"/>
    </source>
</evidence>
<protein>
    <submittedName>
        <fullName evidence="2">Uncharacterized protein</fullName>
    </submittedName>
</protein>
<sequence length="82" mass="10321">MNIINFIYFFIMKKEKKRKQKKNNNIIIKKIKLLIFTILFPFYEYIYKNVLLELYKFPYIYPKRNRCHIIIINTNIKIRENN</sequence>
<evidence type="ECO:0000256" key="1">
    <source>
        <dbReference type="SAM" id="Phobius"/>
    </source>
</evidence>
<reference evidence="2 3" key="2">
    <citation type="submission" date="2013-02" db="EMBL/GenBank/DDBJ databases">
        <title>The Genome Sequence of Plasmodium falciparum CAMP/Malaysia.</title>
        <authorList>
            <consortium name="The Broad Institute Genome Sequencing Platform"/>
            <consortium name="The Broad Institute Genome Sequencing Center for Infectious Disease"/>
            <person name="Neafsey D."/>
            <person name="Cheeseman I."/>
            <person name="Volkman S."/>
            <person name="Adams J."/>
            <person name="Walker B."/>
            <person name="Young S.K."/>
            <person name="Zeng Q."/>
            <person name="Gargeya S."/>
            <person name="Fitzgerald M."/>
            <person name="Haas B."/>
            <person name="Abouelleil A."/>
            <person name="Alvarado L."/>
            <person name="Arachchi H.M."/>
            <person name="Berlin A.M."/>
            <person name="Chapman S.B."/>
            <person name="Dewar J."/>
            <person name="Goldberg J."/>
            <person name="Griggs A."/>
            <person name="Gujja S."/>
            <person name="Hansen M."/>
            <person name="Howarth C."/>
            <person name="Imamovic A."/>
            <person name="Larimer J."/>
            <person name="McCowan C."/>
            <person name="Murphy C."/>
            <person name="Neiman D."/>
            <person name="Pearson M."/>
            <person name="Priest M."/>
            <person name="Roberts A."/>
            <person name="Saif S."/>
            <person name="Shea T."/>
            <person name="Sisk P."/>
            <person name="Sykes S."/>
            <person name="Wortman J."/>
            <person name="Nusbaum C."/>
            <person name="Birren B."/>
        </authorList>
    </citation>
    <scope>NUCLEOTIDE SEQUENCE [LARGE SCALE GENOMIC DNA]</scope>
    <source>
        <strain evidence="2 3">CAMP/Malaysia</strain>
    </source>
</reference>
<gene>
    <name evidence="2" type="ORF">PFMC_00638</name>
</gene>
<name>A0A024XF86_PLAFC</name>
<reference evidence="2 3" key="1">
    <citation type="submission" date="2013-02" db="EMBL/GenBank/DDBJ databases">
        <title>The Genome Annotation of Plasmodium falciparum CAMP/Malaysia.</title>
        <authorList>
            <consortium name="The Broad Institute Genome Sequencing Platform"/>
            <consortium name="The Broad Institute Genome Sequencing Center for Infectious Disease"/>
            <person name="Neafsey D."/>
            <person name="Hoffman S."/>
            <person name="Volkman S."/>
            <person name="Rosenthal P."/>
            <person name="Walker B."/>
            <person name="Young S.K."/>
            <person name="Zeng Q."/>
            <person name="Gargeya S."/>
            <person name="Fitzgerald M."/>
            <person name="Haas B."/>
            <person name="Abouelleil A."/>
            <person name="Allen A.W."/>
            <person name="Alvarado L."/>
            <person name="Arachchi H.M."/>
            <person name="Berlin A.M."/>
            <person name="Chapman S.B."/>
            <person name="Gainer-Dewar J."/>
            <person name="Goldberg J."/>
            <person name="Griggs A."/>
            <person name="Gujja S."/>
            <person name="Hansen M."/>
            <person name="Howarth C."/>
            <person name="Imamovic A."/>
            <person name="Ireland A."/>
            <person name="Larimer J."/>
            <person name="McCowan C."/>
            <person name="Murphy C."/>
            <person name="Pearson M."/>
            <person name="Poon T.W."/>
            <person name="Priest M."/>
            <person name="Roberts A."/>
            <person name="Saif S."/>
            <person name="Shea T."/>
            <person name="Sisk P."/>
            <person name="Sykes S."/>
            <person name="Wortman J."/>
            <person name="Nusbaum C."/>
            <person name="Birren B."/>
        </authorList>
    </citation>
    <scope>NUCLEOTIDE SEQUENCE [LARGE SCALE GENOMIC DNA]</scope>
    <source>
        <strain evidence="2 3">CAMP/Malaysia</strain>
    </source>
</reference>
<keyword evidence="1" id="KW-0812">Transmembrane</keyword>
<dbReference type="EMBL" id="KI927472">
    <property type="protein sequence ID" value="ETW63476.1"/>
    <property type="molecule type" value="Genomic_DNA"/>
</dbReference>
<organism evidence="2 3">
    <name type="scientific">Plasmodium falciparum (isolate Camp / Malaysia)</name>
    <dbReference type="NCBI Taxonomy" id="5835"/>
    <lineage>
        <taxon>Eukaryota</taxon>
        <taxon>Sar</taxon>
        <taxon>Alveolata</taxon>
        <taxon>Apicomplexa</taxon>
        <taxon>Aconoidasida</taxon>
        <taxon>Haemosporida</taxon>
        <taxon>Plasmodiidae</taxon>
        <taxon>Plasmodium</taxon>
        <taxon>Plasmodium (Laverania)</taxon>
    </lineage>
</organism>
<dbReference type="AlphaFoldDB" id="A0A024XF86"/>